<evidence type="ECO:0000256" key="1">
    <source>
        <dbReference type="ARBA" id="ARBA00004651"/>
    </source>
</evidence>
<feature type="transmembrane region" description="Helical" evidence="8">
    <location>
        <begin position="197"/>
        <end position="216"/>
    </location>
</feature>
<reference evidence="10 11" key="1">
    <citation type="submission" date="2018-09" db="EMBL/GenBank/DDBJ databases">
        <authorList>
            <person name="Grouzdev D.S."/>
            <person name="Krutkina M.S."/>
        </authorList>
    </citation>
    <scope>NUCLEOTIDE SEQUENCE [LARGE SCALE GENOMIC DNA]</scope>
    <source>
        <strain evidence="10 11">RmlP001</strain>
    </source>
</reference>
<dbReference type="Pfam" id="PF07690">
    <property type="entry name" value="MFS_1"/>
    <property type="match status" value="1"/>
</dbReference>
<protein>
    <submittedName>
        <fullName evidence="10">MFS transporter</fullName>
    </submittedName>
</protein>
<keyword evidence="2" id="KW-0813">Transport</keyword>
<dbReference type="Gene3D" id="1.20.1250.20">
    <property type="entry name" value="MFS general substrate transporter like domains"/>
    <property type="match status" value="2"/>
</dbReference>
<accession>A0A4Q2RM92</accession>
<dbReference type="OrthoDB" id="9783227at2"/>
<name>A0A4Q2RM92_9HYPH</name>
<dbReference type="PANTHER" id="PTHR43528:SF1">
    <property type="entry name" value="ALPHA-KETOGLUTARATE PERMEASE"/>
    <property type="match status" value="1"/>
</dbReference>
<feature type="transmembrane region" description="Helical" evidence="8">
    <location>
        <begin position="98"/>
        <end position="116"/>
    </location>
</feature>
<feature type="transmembrane region" description="Helical" evidence="8">
    <location>
        <begin position="376"/>
        <end position="400"/>
    </location>
</feature>
<dbReference type="Proteomes" id="UP000289411">
    <property type="component" value="Unassembled WGS sequence"/>
</dbReference>
<evidence type="ECO:0000256" key="6">
    <source>
        <dbReference type="ARBA" id="ARBA00022989"/>
    </source>
</evidence>
<keyword evidence="6 8" id="KW-1133">Transmembrane helix</keyword>
<evidence type="ECO:0000256" key="8">
    <source>
        <dbReference type="SAM" id="Phobius"/>
    </source>
</evidence>
<proteinExistence type="predicted"/>
<comment type="caution">
    <text evidence="10">The sequence shown here is derived from an EMBL/GenBank/DDBJ whole genome shotgun (WGS) entry which is preliminary data.</text>
</comment>
<evidence type="ECO:0000256" key="3">
    <source>
        <dbReference type="ARBA" id="ARBA00022475"/>
    </source>
</evidence>
<sequence length="448" mass="45504">MRGDAPTLGAVRAPAAPGLTGAQWRTIVLASLGGALEFYDFIIYGIFVPSIAAAFFPASDPLVGLVLSFSVFAGGYLARPFGGLLLGALGDRFGRRGVFLFSLGAISASTVAMGLLPGYASWGVGATVLMVALRLVQGLCLGGELPCSIVYAVETAPARGGFACGVLFFCVNSGVSLAALVSLAVNTLMPPEAAAATGWRVAFVFGGLTGLASLAIRRRLHESPEFAALRGVAARTPLRELFGAYPMPVLIGIGTSAATSAFNGMMFVYLPAYLVRVLHHAPAEAAWAQNAGLATTSVGLLAVSWLGDRMPRRHLLALGAGLLAALSYPFFAALAAGSLGIVPLFVLAGAVAALINGTFAMVLADLFPTRVRFSGVAVSYNVSQTLFGGTVPLVAAALVAGTGSPLSPALVMVVCAAVAFAATFGLKRHGGRVGAAEPASPAPHPSVA</sequence>
<evidence type="ECO:0000313" key="11">
    <source>
        <dbReference type="Proteomes" id="UP000289411"/>
    </source>
</evidence>
<feature type="transmembrane region" description="Helical" evidence="8">
    <location>
        <begin position="315"/>
        <end position="335"/>
    </location>
</feature>
<evidence type="ECO:0000256" key="7">
    <source>
        <dbReference type="ARBA" id="ARBA00023136"/>
    </source>
</evidence>
<reference evidence="10 11" key="2">
    <citation type="submission" date="2019-02" db="EMBL/GenBank/DDBJ databases">
        <title>'Lichenibacterium ramalinii' gen. nov. sp. nov., 'Lichenibacterium minor' gen. nov. sp. nov.</title>
        <authorList>
            <person name="Pankratov T."/>
        </authorList>
    </citation>
    <scope>NUCLEOTIDE SEQUENCE [LARGE SCALE GENOMIC DNA]</scope>
    <source>
        <strain evidence="10 11">RmlP001</strain>
    </source>
</reference>
<feature type="transmembrane region" description="Helical" evidence="8">
    <location>
        <begin position="286"/>
        <end position="306"/>
    </location>
</feature>
<feature type="transmembrane region" description="Helical" evidence="8">
    <location>
        <begin position="341"/>
        <end position="364"/>
    </location>
</feature>
<dbReference type="InterPro" id="IPR036259">
    <property type="entry name" value="MFS_trans_sf"/>
</dbReference>
<feature type="transmembrane region" description="Helical" evidence="8">
    <location>
        <begin position="249"/>
        <end position="274"/>
    </location>
</feature>
<evidence type="ECO:0000256" key="4">
    <source>
        <dbReference type="ARBA" id="ARBA00022692"/>
    </source>
</evidence>
<dbReference type="InterPro" id="IPR020846">
    <property type="entry name" value="MFS_dom"/>
</dbReference>
<gene>
    <name evidence="10" type="ORF">D3272_01245</name>
</gene>
<dbReference type="EMBL" id="QYBC01000001">
    <property type="protein sequence ID" value="RYB07981.1"/>
    <property type="molecule type" value="Genomic_DNA"/>
</dbReference>
<feature type="transmembrane region" description="Helical" evidence="8">
    <location>
        <begin position="62"/>
        <end position="86"/>
    </location>
</feature>
<dbReference type="InterPro" id="IPR011701">
    <property type="entry name" value="MFS"/>
</dbReference>
<feature type="transmembrane region" description="Helical" evidence="8">
    <location>
        <begin position="406"/>
        <end position="426"/>
    </location>
</feature>
<keyword evidence="5" id="KW-0769">Symport</keyword>
<keyword evidence="4 8" id="KW-0812">Transmembrane</keyword>
<dbReference type="AlphaFoldDB" id="A0A4Q2RM92"/>
<dbReference type="GO" id="GO:0005886">
    <property type="term" value="C:plasma membrane"/>
    <property type="evidence" value="ECO:0007669"/>
    <property type="project" value="UniProtKB-SubCell"/>
</dbReference>
<comment type="subcellular location">
    <subcellularLocation>
        <location evidence="1">Cell membrane</location>
        <topology evidence="1">Multi-pass membrane protein</topology>
    </subcellularLocation>
</comment>
<evidence type="ECO:0000256" key="5">
    <source>
        <dbReference type="ARBA" id="ARBA00022847"/>
    </source>
</evidence>
<keyword evidence="7 8" id="KW-0472">Membrane</keyword>
<organism evidence="10 11">
    <name type="scientific">Lichenibacterium ramalinae</name>
    <dbReference type="NCBI Taxonomy" id="2316527"/>
    <lineage>
        <taxon>Bacteria</taxon>
        <taxon>Pseudomonadati</taxon>
        <taxon>Pseudomonadota</taxon>
        <taxon>Alphaproteobacteria</taxon>
        <taxon>Hyphomicrobiales</taxon>
        <taxon>Lichenihabitantaceae</taxon>
        <taxon>Lichenibacterium</taxon>
    </lineage>
</organism>
<evidence type="ECO:0000313" key="10">
    <source>
        <dbReference type="EMBL" id="RYB07981.1"/>
    </source>
</evidence>
<evidence type="ECO:0000256" key="2">
    <source>
        <dbReference type="ARBA" id="ARBA00022448"/>
    </source>
</evidence>
<dbReference type="InterPro" id="IPR051084">
    <property type="entry name" value="H+-coupled_symporters"/>
</dbReference>
<evidence type="ECO:0000259" key="9">
    <source>
        <dbReference type="PROSITE" id="PS50850"/>
    </source>
</evidence>
<keyword evidence="11" id="KW-1185">Reference proteome</keyword>
<dbReference type="SUPFAM" id="SSF103473">
    <property type="entry name" value="MFS general substrate transporter"/>
    <property type="match status" value="1"/>
</dbReference>
<dbReference type="PANTHER" id="PTHR43528">
    <property type="entry name" value="ALPHA-KETOGLUTARATE PERMEASE"/>
    <property type="match status" value="1"/>
</dbReference>
<dbReference type="PROSITE" id="PS50850">
    <property type="entry name" value="MFS"/>
    <property type="match status" value="1"/>
</dbReference>
<keyword evidence="3" id="KW-1003">Cell membrane</keyword>
<dbReference type="GO" id="GO:0015293">
    <property type="term" value="F:symporter activity"/>
    <property type="evidence" value="ECO:0007669"/>
    <property type="project" value="UniProtKB-KW"/>
</dbReference>
<feature type="domain" description="Major facilitator superfamily (MFS) profile" evidence="9">
    <location>
        <begin position="26"/>
        <end position="431"/>
    </location>
</feature>
<feature type="transmembrane region" description="Helical" evidence="8">
    <location>
        <begin position="162"/>
        <end position="185"/>
    </location>
</feature>